<protein>
    <submittedName>
        <fullName evidence="1">Uncharacterized protein</fullName>
    </submittedName>
</protein>
<dbReference type="Proteomes" id="UP000239757">
    <property type="component" value="Unassembled WGS sequence"/>
</dbReference>
<dbReference type="AlphaFoldDB" id="A0A2P5YVC9"/>
<accession>A0A2P5YVC9</accession>
<dbReference type="OrthoDB" id="1002047at2759"/>
<evidence type="ECO:0000313" key="1">
    <source>
        <dbReference type="EMBL" id="PPS19514.1"/>
    </source>
</evidence>
<reference evidence="1 2" key="1">
    <citation type="submission" date="2015-01" db="EMBL/GenBank/DDBJ databases">
        <title>Genome of allotetraploid Gossypium barbadense reveals genomic plasticity and fiber elongation in cotton evolution.</title>
        <authorList>
            <person name="Chen X."/>
            <person name="Liu X."/>
            <person name="Zhao B."/>
            <person name="Zheng H."/>
            <person name="Hu Y."/>
            <person name="Lu G."/>
            <person name="Yang C."/>
            <person name="Chen J."/>
            <person name="Shan C."/>
            <person name="Zhang L."/>
            <person name="Zhou Y."/>
            <person name="Wang L."/>
            <person name="Guo W."/>
            <person name="Bai Y."/>
            <person name="Ruan J."/>
            <person name="Shangguan X."/>
            <person name="Mao Y."/>
            <person name="Jiang J."/>
            <person name="Zhu Y."/>
            <person name="Lei J."/>
            <person name="Kang H."/>
            <person name="Chen S."/>
            <person name="He X."/>
            <person name="Wang R."/>
            <person name="Wang Y."/>
            <person name="Chen J."/>
            <person name="Wang L."/>
            <person name="Yu S."/>
            <person name="Wang B."/>
            <person name="Wei J."/>
            <person name="Song S."/>
            <person name="Lu X."/>
            <person name="Gao Z."/>
            <person name="Gu W."/>
            <person name="Deng X."/>
            <person name="Ma D."/>
            <person name="Wang S."/>
            <person name="Liang W."/>
            <person name="Fang L."/>
            <person name="Cai C."/>
            <person name="Zhu X."/>
            <person name="Zhou B."/>
            <person name="Zhang Y."/>
            <person name="Chen Z."/>
            <person name="Xu S."/>
            <person name="Zhu R."/>
            <person name="Wang S."/>
            <person name="Zhang T."/>
            <person name="Zhao G."/>
        </authorList>
    </citation>
    <scope>NUCLEOTIDE SEQUENCE [LARGE SCALE GENOMIC DNA]</scope>
    <source>
        <strain evidence="2">cv. Xinhai21</strain>
        <tissue evidence="1">Leaf</tissue>
    </source>
</reference>
<proteinExistence type="predicted"/>
<dbReference type="EMBL" id="KZ662759">
    <property type="protein sequence ID" value="PPS19514.1"/>
    <property type="molecule type" value="Genomic_DNA"/>
</dbReference>
<organism evidence="1 2">
    <name type="scientific">Gossypium barbadense</name>
    <name type="common">Sea Island cotton</name>
    <name type="synonym">Hibiscus barbadensis</name>
    <dbReference type="NCBI Taxonomy" id="3634"/>
    <lineage>
        <taxon>Eukaryota</taxon>
        <taxon>Viridiplantae</taxon>
        <taxon>Streptophyta</taxon>
        <taxon>Embryophyta</taxon>
        <taxon>Tracheophyta</taxon>
        <taxon>Spermatophyta</taxon>
        <taxon>Magnoliopsida</taxon>
        <taxon>eudicotyledons</taxon>
        <taxon>Gunneridae</taxon>
        <taxon>Pentapetalae</taxon>
        <taxon>rosids</taxon>
        <taxon>malvids</taxon>
        <taxon>Malvales</taxon>
        <taxon>Malvaceae</taxon>
        <taxon>Malvoideae</taxon>
        <taxon>Gossypium</taxon>
    </lineage>
</organism>
<evidence type="ECO:0000313" key="2">
    <source>
        <dbReference type="Proteomes" id="UP000239757"/>
    </source>
</evidence>
<gene>
    <name evidence="1" type="ORF">GOBAR_AA01045</name>
</gene>
<name>A0A2P5YVC9_GOSBA</name>
<sequence>MVFRLTIQHMFNMNRRLCSLGVASLHTGCGQLVSIEEQQSTILNGLPPKFDHVVSIITISQVPFDLQGIATALLDVEAKQQAHFSHVSFSANFVEADNTSSTSSNLLGYAGHPPP</sequence>